<dbReference type="Pfam" id="PF20155">
    <property type="entry name" value="TMP_3"/>
    <property type="match status" value="1"/>
</dbReference>
<name>A0ABM8WZM3_9BURK</name>
<dbReference type="RefSeq" id="WP_224041669.1">
    <property type="nucleotide sequence ID" value="NZ_CAJZAH010000002.1"/>
</dbReference>
<dbReference type="Proteomes" id="UP000721236">
    <property type="component" value="Unassembled WGS sequence"/>
</dbReference>
<protein>
    <recommendedName>
        <fullName evidence="2">Tape measure protein N-terminal domain-containing protein</fullName>
    </recommendedName>
</protein>
<accession>A0ABM8WZM3</accession>
<keyword evidence="1" id="KW-1133">Transmembrane helix</keyword>
<reference evidence="3 4" key="1">
    <citation type="submission" date="2021-08" db="EMBL/GenBank/DDBJ databases">
        <authorList>
            <person name="Peeters C."/>
        </authorList>
    </citation>
    <scope>NUCLEOTIDE SEQUENCE [LARGE SCALE GENOMIC DNA]</scope>
    <source>
        <strain evidence="3 4">LMG 21510</strain>
    </source>
</reference>
<dbReference type="NCBIfam" id="TIGR02675">
    <property type="entry name" value="tape_meas_nterm"/>
    <property type="match status" value="1"/>
</dbReference>
<dbReference type="InterPro" id="IPR013491">
    <property type="entry name" value="Tape_meas_N"/>
</dbReference>
<keyword evidence="1" id="KW-0812">Transmembrane</keyword>
<evidence type="ECO:0000313" key="4">
    <source>
        <dbReference type="Proteomes" id="UP000721236"/>
    </source>
</evidence>
<evidence type="ECO:0000259" key="2">
    <source>
        <dbReference type="Pfam" id="PF20155"/>
    </source>
</evidence>
<feature type="transmembrane region" description="Helical" evidence="1">
    <location>
        <begin position="455"/>
        <end position="482"/>
    </location>
</feature>
<proteinExistence type="predicted"/>
<feature type="domain" description="Tape measure protein N-terminal" evidence="2">
    <location>
        <begin position="103"/>
        <end position="291"/>
    </location>
</feature>
<sequence length="627" mass="65169">MNAIRELVTVLRYQVDNSGLRRYQSIYKTAMGRLRTGATNVREFTAGFFDGARQGLQDVLTAQRSLNTAQARGVQSAAQMGQSYTGIASVVRQLVAGYSIISAARIADEWSSVEGRVGLATKSVEEQRTALAEIYAIAQRTRQEYTATGDLFQKVQRNAGDLGLAMADSLNLTEIIGKTMTIGGGDTGAQQAALMQLGQALGAGGLRGDELNSIIEQAPRLAQAIADSFGVTVGQLKDLGKEGKLTSKGLAQGLLKQADKINAEFERMPRTFGGAMVVLRNAVGREISRLNSATGAAARFAKGVEFLAGNLTDVLKVLALIGASVAIVRLNAALSSATSAAGGLLAMFRRLAVASWASLGPYVAIAAALGVIYLIGQDIYTWLSGGDSLLGDLVGGVEEWGGALNGITTPLRLIWEGMQSIAGSIGDGITALGNWIAEAAGLGTVFGSWGDVARAVFAGILAYVGAALSTLSSLISAVAAAFRGDWDAAWFHLQEGFRKWKEWLLSIGEVGRQIFASIGEAISTWVLAKVEQAKSMLAGLAPDWLRNAASWVGNKLGGGASAADVQRVPPSSAPVTVQNNIAGVTVNAPNANPASVAAATERGINSAMASTRAPRAAAALPMVEAGA</sequence>
<evidence type="ECO:0000313" key="3">
    <source>
        <dbReference type="EMBL" id="CAG9173064.1"/>
    </source>
</evidence>
<organism evidence="3 4">
    <name type="scientific">Cupriavidus respiraculi</name>
    <dbReference type="NCBI Taxonomy" id="195930"/>
    <lineage>
        <taxon>Bacteria</taxon>
        <taxon>Pseudomonadati</taxon>
        <taxon>Pseudomonadota</taxon>
        <taxon>Betaproteobacteria</taxon>
        <taxon>Burkholderiales</taxon>
        <taxon>Burkholderiaceae</taxon>
        <taxon>Cupriavidus</taxon>
    </lineage>
</organism>
<keyword evidence="1" id="KW-0472">Membrane</keyword>
<evidence type="ECO:0000256" key="1">
    <source>
        <dbReference type="SAM" id="Phobius"/>
    </source>
</evidence>
<keyword evidence="4" id="KW-1185">Reference proteome</keyword>
<dbReference type="EMBL" id="CAJZAH010000002">
    <property type="protein sequence ID" value="CAG9173064.1"/>
    <property type="molecule type" value="Genomic_DNA"/>
</dbReference>
<gene>
    <name evidence="3" type="ORF">LMG21510_02147</name>
</gene>
<feature type="transmembrane region" description="Helical" evidence="1">
    <location>
        <begin position="353"/>
        <end position="375"/>
    </location>
</feature>
<comment type="caution">
    <text evidence="3">The sequence shown here is derived from an EMBL/GenBank/DDBJ whole genome shotgun (WGS) entry which is preliminary data.</text>
</comment>